<accession>A0ABU4EZ86</accession>
<dbReference type="CDD" id="cd03512">
    <property type="entry name" value="Alkane-hydroxylase"/>
    <property type="match status" value="1"/>
</dbReference>
<evidence type="ECO:0000256" key="1">
    <source>
        <dbReference type="ARBA" id="ARBA00004429"/>
    </source>
</evidence>
<dbReference type="Pfam" id="PF00487">
    <property type="entry name" value="FA_desaturase"/>
    <property type="match status" value="1"/>
</dbReference>
<gene>
    <name evidence="14" type="ORF">R4198_19695</name>
</gene>
<sequence>MKIAGEVAVLMHHTQLRAEVEDRGMSDTRTWKDPKRHLWPLCLLVPAGPFIACLLANSVSGLLWGFGGYLLLVVVPLLDLIRGPDRAGPPDDAVRTLSADRYYRWCTYIFVPLQYAGLFFGFWCLAFADMTRGERVGLSITLGMSAAIGINAAHELGHKREKLEQGLAKIALAQSVYGHFYVEHNVGHHVKVATPADPASARFGESLFAFYPRALYGGLVSGIELETARLHRQGHRFWNWRNTILQSWSVSVAIVVVIVAAFGWAMLPYFALQSVIGMLVLEAVNYIEHYGLLRMPTPDGRLGKVRPEHSWNGDHLVSNVVLLNLQRHSDHHARAGRRYQALRSCSEAPQFPAGYAMMVVLAFFPPLWRKVMDPRVLGHYNGDLSRVNVHPPKADKIEQRYGAALAGSSAR</sequence>
<name>A0ABU4EZ86_WILMA</name>
<evidence type="ECO:0000256" key="11">
    <source>
        <dbReference type="ARBA" id="ARBA00023136"/>
    </source>
</evidence>
<evidence type="ECO:0000313" key="15">
    <source>
        <dbReference type="Proteomes" id="UP001185792"/>
    </source>
</evidence>
<comment type="caution">
    <text evidence="14">The sequence shown here is derived from an EMBL/GenBank/DDBJ whole genome shotgun (WGS) entry which is preliminary data.</text>
</comment>
<evidence type="ECO:0000256" key="7">
    <source>
        <dbReference type="ARBA" id="ARBA00022989"/>
    </source>
</evidence>
<dbReference type="InterPro" id="IPR005804">
    <property type="entry name" value="FA_desaturase_dom"/>
</dbReference>
<organism evidence="14 15">
    <name type="scientific">Williamsia marianensis</name>
    <dbReference type="NCBI Taxonomy" id="85044"/>
    <lineage>
        <taxon>Bacteria</taxon>
        <taxon>Bacillati</taxon>
        <taxon>Actinomycetota</taxon>
        <taxon>Actinomycetes</taxon>
        <taxon>Mycobacteriales</taxon>
        <taxon>Nocardiaceae</taxon>
        <taxon>Williamsia</taxon>
    </lineage>
</organism>
<evidence type="ECO:0000256" key="6">
    <source>
        <dbReference type="ARBA" id="ARBA00022723"/>
    </source>
</evidence>
<feature type="transmembrane region" description="Helical" evidence="12">
    <location>
        <begin position="102"/>
        <end position="123"/>
    </location>
</feature>
<feature type="transmembrane region" description="Helical" evidence="12">
    <location>
        <begin position="38"/>
        <end position="57"/>
    </location>
</feature>
<evidence type="ECO:0000256" key="4">
    <source>
        <dbReference type="ARBA" id="ARBA00022519"/>
    </source>
</evidence>
<evidence type="ECO:0000256" key="8">
    <source>
        <dbReference type="ARBA" id="ARBA00023002"/>
    </source>
</evidence>
<keyword evidence="10" id="KW-0503">Monooxygenase</keyword>
<dbReference type="Proteomes" id="UP001185792">
    <property type="component" value="Unassembled WGS sequence"/>
</dbReference>
<protein>
    <submittedName>
        <fullName evidence="14">Alkane 1-monooxygenase</fullName>
    </submittedName>
</protein>
<keyword evidence="7 12" id="KW-1133">Transmembrane helix</keyword>
<comment type="subcellular location">
    <subcellularLocation>
        <location evidence="1">Cell inner membrane</location>
        <topology evidence="1">Multi-pass membrane protein</topology>
    </subcellularLocation>
</comment>
<proteinExistence type="inferred from homology"/>
<comment type="similarity">
    <text evidence="2">Belongs to the fatty acid desaturase type 1 family. AlkB subfamily.</text>
</comment>
<feature type="transmembrane region" description="Helical" evidence="12">
    <location>
        <begin position="245"/>
        <end position="264"/>
    </location>
</feature>
<feature type="domain" description="Fatty acid desaturase" evidence="13">
    <location>
        <begin position="138"/>
        <end position="358"/>
    </location>
</feature>
<keyword evidence="15" id="KW-1185">Reference proteome</keyword>
<evidence type="ECO:0000256" key="9">
    <source>
        <dbReference type="ARBA" id="ARBA00023004"/>
    </source>
</evidence>
<dbReference type="PANTHER" id="PTHR38674">
    <property type="entry name" value="ALKANE 1-MONOOXYGENASE 1"/>
    <property type="match status" value="1"/>
</dbReference>
<keyword evidence="4" id="KW-0997">Cell inner membrane</keyword>
<keyword evidence="9" id="KW-0408">Iron</keyword>
<keyword evidence="3" id="KW-1003">Cell membrane</keyword>
<dbReference type="EMBL" id="JAWLUM010000003">
    <property type="protein sequence ID" value="MDV7135929.1"/>
    <property type="molecule type" value="Genomic_DNA"/>
</dbReference>
<dbReference type="InterPro" id="IPR033885">
    <property type="entry name" value="AlkB/XylM"/>
</dbReference>
<keyword evidence="5 12" id="KW-0812">Transmembrane</keyword>
<reference evidence="14 15" key="1">
    <citation type="submission" date="2023-10" db="EMBL/GenBank/DDBJ databases">
        <title>Development of a sustainable strategy for remediation of hydrocarbon-contaminated territories based on the waste exchange concept.</title>
        <authorList>
            <person name="Krivoruchko A."/>
        </authorList>
    </citation>
    <scope>NUCLEOTIDE SEQUENCE [LARGE SCALE GENOMIC DNA]</scope>
    <source>
        <strain evidence="14 15">IEGM 1236</strain>
    </source>
</reference>
<feature type="transmembrane region" description="Helical" evidence="12">
    <location>
        <begin position="63"/>
        <end position="81"/>
    </location>
</feature>
<evidence type="ECO:0000259" key="13">
    <source>
        <dbReference type="Pfam" id="PF00487"/>
    </source>
</evidence>
<keyword evidence="8" id="KW-0560">Oxidoreductase</keyword>
<evidence type="ECO:0000256" key="12">
    <source>
        <dbReference type="SAM" id="Phobius"/>
    </source>
</evidence>
<evidence type="ECO:0000256" key="5">
    <source>
        <dbReference type="ARBA" id="ARBA00022692"/>
    </source>
</evidence>
<evidence type="ECO:0000256" key="10">
    <source>
        <dbReference type="ARBA" id="ARBA00023033"/>
    </source>
</evidence>
<keyword evidence="11 12" id="KW-0472">Membrane</keyword>
<evidence type="ECO:0000256" key="3">
    <source>
        <dbReference type="ARBA" id="ARBA00022475"/>
    </source>
</evidence>
<keyword evidence="6" id="KW-0479">Metal-binding</keyword>
<evidence type="ECO:0000313" key="14">
    <source>
        <dbReference type="EMBL" id="MDV7135929.1"/>
    </source>
</evidence>
<dbReference type="PANTHER" id="PTHR38674:SF1">
    <property type="entry name" value="ALKANE 1-MONOOXYGENASE 1"/>
    <property type="match status" value="1"/>
</dbReference>
<evidence type="ECO:0000256" key="2">
    <source>
        <dbReference type="ARBA" id="ARBA00010823"/>
    </source>
</evidence>